<dbReference type="Proteomes" id="UP000215914">
    <property type="component" value="Chromosome 12"/>
</dbReference>
<dbReference type="EMBL" id="CM007901">
    <property type="protein sequence ID" value="OTG05951.1"/>
    <property type="molecule type" value="Genomic_DNA"/>
</dbReference>
<evidence type="ECO:0000313" key="3">
    <source>
        <dbReference type="Proteomes" id="UP000215914"/>
    </source>
</evidence>
<keyword evidence="3" id="KW-1185">Reference proteome</keyword>
<dbReference type="AlphaFoldDB" id="A0A251T7P1"/>
<protein>
    <submittedName>
        <fullName evidence="2">Uncharacterized protein</fullName>
    </submittedName>
</protein>
<feature type="region of interest" description="Disordered" evidence="1">
    <location>
        <begin position="1"/>
        <end position="20"/>
    </location>
</feature>
<reference evidence="3" key="1">
    <citation type="journal article" date="2017" name="Nature">
        <title>The sunflower genome provides insights into oil metabolism, flowering and Asterid evolution.</title>
        <authorList>
            <person name="Badouin H."/>
            <person name="Gouzy J."/>
            <person name="Grassa C.J."/>
            <person name="Murat F."/>
            <person name="Staton S.E."/>
            <person name="Cottret L."/>
            <person name="Lelandais-Briere C."/>
            <person name="Owens G.L."/>
            <person name="Carrere S."/>
            <person name="Mayjonade B."/>
            <person name="Legrand L."/>
            <person name="Gill N."/>
            <person name="Kane N.C."/>
            <person name="Bowers J.E."/>
            <person name="Hubner S."/>
            <person name="Bellec A."/>
            <person name="Berard A."/>
            <person name="Berges H."/>
            <person name="Blanchet N."/>
            <person name="Boniface M.C."/>
            <person name="Brunel D."/>
            <person name="Catrice O."/>
            <person name="Chaidir N."/>
            <person name="Claudel C."/>
            <person name="Donnadieu C."/>
            <person name="Faraut T."/>
            <person name="Fievet G."/>
            <person name="Helmstetter N."/>
            <person name="King M."/>
            <person name="Knapp S.J."/>
            <person name="Lai Z."/>
            <person name="Le Paslier M.C."/>
            <person name="Lippi Y."/>
            <person name="Lorenzon L."/>
            <person name="Mandel J.R."/>
            <person name="Marage G."/>
            <person name="Marchand G."/>
            <person name="Marquand E."/>
            <person name="Bret-Mestries E."/>
            <person name="Morien E."/>
            <person name="Nambeesan S."/>
            <person name="Nguyen T."/>
            <person name="Pegot-Espagnet P."/>
            <person name="Pouilly N."/>
            <person name="Raftis F."/>
            <person name="Sallet E."/>
            <person name="Schiex T."/>
            <person name="Thomas J."/>
            <person name="Vandecasteele C."/>
            <person name="Vares D."/>
            <person name="Vear F."/>
            <person name="Vautrin S."/>
            <person name="Crespi M."/>
            <person name="Mangin B."/>
            <person name="Burke J.M."/>
            <person name="Salse J."/>
            <person name="Munos S."/>
            <person name="Vincourt P."/>
            <person name="Rieseberg L.H."/>
            <person name="Langlade N.B."/>
        </authorList>
    </citation>
    <scope>NUCLEOTIDE SEQUENCE [LARGE SCALE GENOMIC DNA]</scope>
    <source>
        <strain evidence="3">cv. SF193</strain>
    </source>
</reference>
<feature type="compositionally biased region" description="Polar residues" evidence="1">
    <location>
        <begin position="1"/>
        <end position="14"/>
    </location>
</feature>
<proteinExistence type="predicted"/>
<accession>A0A251T7P1</accession>
<dbReference type="InParanoid" id="A0A251T7P1"/>
<gene>
    <name evidence="2" type="ORF">HannXRQ_Chr12g0379351</name>
</gene>
<sequence length="74" mass="8334">MLSGPSKNRGNSSHFSRKSEYCRMHASESRLGSDIAKSYLASFAQEYSGCFSKLWHGWNRGTMKSRVLSGHSIF</sequence>
<name>A0A251T7P1_HELAN</name>
<organism evidence="2 3">
    <name type="scientific">Helianthus annuus</name>
    <name type="common">Common sunflower</name>
    <dbReference type="NCBI Taxonomy" id="4232"/>
    <lineage>
        <taxon>Eukaryota</taxon>
        <taxon>Viridiplantae</taxon>
        <taxon>Streptophyta</taxon>
        <taxon>Embryophyta</taxon>
        <taxon>Tracheophyta</taxon>
        <taxon>Spermatophyta</taxon>
        <taxon>Magnoliopsida</taxon>
        <taxon>eudicotyledons</taxon>
        <taxon>Gunneridae</taxon>
        <taxon>Pentapetalae</taxon>
        <taxon>asterids</taxon>
        <taxon>campanulids</taxon>
        <taxon>Asterales</taxon>
        <taxon>Asteraceae</taxon>
        <taxon>Asteroideae</taxon>
        <taxon>Heliantheae alliance</taxon>
        <taxon>Heliantheae</taxon>
        <taxon>Helianthus</taxon>
    </lineage>
</organism>
<evidence type="ECO:0000256" key="1">
    <source>
        <dbReference type="SAM" id="MobiDB-lite"/>
    </source>
</evidence>
<evidence type="ECO:0000313" key="2">
    <source>
        <dbReference type="EMBL" id="OTG05951.1"/>
    </source>
</evidence>